<dbReference type="Proteomes" id="UP000726777">
    <property type="component" value="Unassembled WGS sequence"/>
</dbReference>
<gene>
    <name evidence="1" type="ORF">IB292_25490</name>
</gene>
<protein>
    <submittedName>
        <fullName evidence="1">Uncharacterized protein</fullName>
    </submittedName>
</protein>
<dbReference type="EMBL" id="JACVHL010000048">
    <property type="protein sequence ID" value="MCC3808357.1"/>
    <property type="molecule type" value="Genomic_DNA"/>
</dbReference>
<evidence type="ECO:0000313" key="1">
    <source>
        <dbReference type="EMBL" id="MCC3808357.1"/>
    </source>
</evidence>
<evidence type="ECO:0000313" key="2">
    <source>
        <dbReference type="Proteomes" id="UP000726777"/>
    </source>
</evidence>
<dbReference type="AlphaFoldDB" id="A0A9Q3UHT2"/>
<name>A0A9Q3UHT2_VIBPH</name>
<dbReference type="RefSeq" id="WP_020840783.1">
    <property type="nucleotide sequence ID" value="NZ_CP044062.1"/>
</dbReference>
<sequence>MTKKTTSKDKVIIQHLQKQGLVKREAQETLKHLVYQLNKADVIKLNNYARHFGITAKEKLIAEILELRRDALLEKYKADKENCGS</sequence>
<accession>A0A9Q3UHT2</accession>
<comment type="caution">
    <text evidence="1">The sequence shown here is derived from an EMBL/GenBank/DDBJ whole genome shotgun (WGS) entry which is preliminary data.</text>
</comment>
<organism evidence="1 2">
    <name type="scientific">Vibrio parahaemolyticus</name>
    <dbReference type="NCBI Taxonomy" id="670"/>
    <lineage>
        <taxon>Bacteria</taxon>
        <taxon>Pseudomonadati</taxon>
        <taxon>Pseudomonadota</taxon>
        <taxon>Gammaproteobacteria</taxon>
        <taxon>Vibrionales</taxon>
        <taxon>Vibrionaceae</taxon>
        <taxon>Vibrio</taxon>
    </lineage>
</organism>
<reference evidence="1" key="1">
    <citation type="submission" date="2020-09" db="EMBL/GenBank/DDBJ databases">
        <title>Genome sequence of Vibrio parahaemolyticus isolates.</title>
        <authorList>
            <person name="Hammerl J.A."/>
            <person name="Strauch E."/>
        </authorList>
    </citation>
    <scope>NUCLEOTIDE SEQUENCE</scope>
    <source>
        <strain evidence="1">17-VB00146</strain>
    </source>
</reference>
<proteinExistence type="predicted"/>